<evidence type="ECO:0000256" key="1">
    <source>
        <dbReference type="SAM" id="SignalP"/>
    </source>
</evidence>
<evidence type="ECO:0000313" key="3">
    <source>
        <dbReference type="Proteomes" id="UP000789831"/>
    </source>
</evidence>
<dbReference type="Proteomes" id="UP000789831">
    <property type="component" value="Unassembled WGS sequence"/>
</dbReference>
<reference evidence="2" key="1">
    <citation type="submission" date="2021-06" db="EMBL/GenBank/DDBJ databases">
        <authorList>
            <person name="Kallberg Y."/>
            <person name="Tangrot J."/>
            <person name="Rosling A."/>
        </authorList>
    </citation>
    <scope>NUCLEOTIDE SEQUENCE</scope>
    <source>
        <strain evidence="2">MT106</strain>
    </source>
</reference>
<dbReference type="EMBL" id="CAJVPL010001438">
    <property type="protein sequence ID" value="CAG8571161.1"/>
    <property type="molecule type" value="Genomic_DNA"/>
</dbReference>
<accession>A0A9N9FY42</accession>
<dbReference type="InterPro" id="IPR029058">
    <property type="entry name" value="AB_hydrolase_fold"/>
</dbReference>
<name>A0A9N9FY42_9GLOM</name>
<keyword evidence="1" id="KW-0732">Signal</keyword>
<protein>
    <submittedName>
        <fullName evidence="2">5248_t:CDS:1</fullName>
    </submittedName>
</protein>
<organism evidence="2 3">
    <name type="scientific">Ambispora gerdemannii</name>
    <dbReference type="NCBI Taxonomy" id="144530"/>
    <lineage>
        <taxon>Eukaryota</taxon>
        <taxon>Fungi</taxon>
        <taxon>Fungi incertae sedis</taxon>
        <taxon>Mucoromycota</taxon>
        <taxon>Glomeromycotina</taxon>
        <taxon>Glomeromycetes</taxon>
        <taxon>Archaeosporales</taxon>
        <taxon>Ambisporaceae</taxon>
        <taxon>Ambispora</taxon>
    </lineage>
</organism>
<feature type="chain" id="PRO_5040331203" evidence="1">
    <location>
        <begin position="25"/>
        <end position="77"/>
    </location>
</feature>
<dbReference type="OrthoDB" id="408373at2759"/>
<sequence length="77" mass="8502">MKNSQFLVILTLLLLTVSPATISAQLDEDPVSAVTSTNVTSGNIRLYTEEFGDPKNPTVIFISELLQSRLVWEPQLP</sequence>
<evidence type="ECO:0000313" key="2">
    <source>
        <dbReference type="EMBL" id="CAG8571161.1"/>
    </source>
</evidence>
<dbReference type="AlphaFoldDB" id="A0A9N9FY42"/>
<comment type="caution">
    <text evidence="2">The sequence shown here is derived from an EMBL/GenBank/DDBJ whole genome shotgun (WGS) entry which is preliminary data.</text>
</comment>
<keyword evidence="3" id="KW-1185">Reference proteome</keyword>
<dbReference type="SUPFAM" id="SSF53474">
    <property type="entry name" value="alpha/beta-Hydrolases"/>
    <property type="match status" value="1"/>
</dbReference>
<feature type="signal peptide" evidence="1">
    <location>
        <begin position="1"/>
        <end position="24"/>
    </location>
</feature>
<proteinExistence type="predicted"/>
<gene>
    <name evidence="2" type="ORF">AGERDE_LOCUS7644</name>
</gene>